<dbReference type="Proteomes" id="UP001362999">
    <property type="component" value="Unassembled WGS sequence"/>
</dbReference>
<comment type="similarity">
    <text evidence="3">Belongs to the ustYa family.</text>
</comment>
<keyword evidence="5" id="KW-0378">Hydrolase</keyword>
<keyword evidence="4" id="KW-0812">Transmembrane</keyword>
<evidence type="ECO:0000256" key="1">
    <source>
        <dbReference type="ARBA" id="ARBA00004685"/>
    </source>
</evidence>
<evidence type="ECO:0000256" key="4">
    <source>
        <dbReference type="SAM" id="Phobius"/>
    </source>
</evidence>
<sequence length="195" mass="22121">MSRVSNLLLWLIPIALVNFLNILTTFNRSGVEPTNSKSEAVYSYVADDFPEFWDLEGQDIGFIAIPVQETRHYPVTGDEATMEWASYTPPGAGYLRLGPEGRDFALAMTHEDHCLRIIRAVLANPSLSQAAAMPYCFNYIRQMILCSPNLTLESPRVLSPTYNITTARHGAVHVCKDWRKVYEALTENWEVHREN</sequence>
<comment type="pathway">
    <text evidence="1">Mycotoxin biosynthesis.</text>
</comment>
<evidence type="ECO:0000313" key="5">
    <source>
        <dbReference type="EMBL" id="KAK6974370.1"/>
    </source>
</evidence>
<accession>A0AAV9Z8N5</accession>
<dbReference type="PANTHER" id="PTHR33365">
    <property type="entry name" value="YALI0B05434P"/>
    <property type="match status" value="1"/>
</dbReference>
<dbReference type="PANTHER" id="PTHR33365:SF11">
    <property type="entry name" value="TAT PATHWAY SIGNAL SEQUENCE"/>
    <property type="match status" value="1"/>
</dbReference>
<comment type="caution">
    <text evidence="5">The sequence shown here is derived from an EMBL/GenBank/DDBJ whole genome shotgun (WGS) entry which is preliminary data.</text>
</comment>
<dbReference type="Pfam" id="PF11807">
    <property type="entry name" value="UstYa"/>
    <property type="match status" value="1"/>
</dbReference>
<reference evidence="5 6" key="1">
    <citation type="journal article" date="2024" name="J Genomics">
        <title>Draft genome sequencing and assembly of Favolaschia claudopus CIRM-BRFM 2984 isolated from oak limbs.</title>
        <authorList>
            <person name="Navarro D."/>
            <person name="Drula E."/>
            <person name="Chaduli D."/>
            <person name="Cazenave R."/>
            <person name="Ahrendt S."/>
            <person name="Wang J."/>
            <person name="Lipzen A."/>
            <person name="Daum C."/>
            <person name="Barry K."/>
            <person name="Grigoriev I.V."/>
            <person name="Favel A."/>
            <person name="Rosso M.N."/>
            <person name="Martin F."/>
        </authorList>
    </citation>
    <scope>NUCLEOTIDE SEQUENCE [LARGE SCALE GENOMIC DNA]</scope>
    <source>
        <strain evidence="5 6">CIRM-BRFM 2984</strain>
    </source>
</reference>
<dbReference type="GO" id="GO:0043386">
    <property type="term" value="P:mycotoxin biosynthetic process"/>
    <property type="evidence" value="ECO:0007669"/>
    <property type="project" value="InterPro"/>
</dbReference>
<keyword evidence="4" id="KW-1133">Transmembrane helix</keyword>
<dbReference type="InterPro" id="IPR021765">
    <property type="entry name" value="UstYa-like"/>
</dbReference>
<evidence type="ECO:0000256" key="3">
    <source>
        <dbReference type="ARBA" id="ARBA00035112"/>
    </source>
</evidence>
<name>A0AAV9Z8N5_9AGAR</name>
<dbReference type="AlphaFoldDB" id="A0AAV9Z8N5"/>
<gene>
    <name evidence="5" type="ORF">R3P38DRAFT_2668455</name>
</gene>
<dbReference type="EMBL" id="JAWWNJ010000185">
    <property type="protein sequence ID" value="KAK6974370.1"/>
    <property type="molecule type" value="Genomic_DNA"/>
</dbReference>
<keyword evidence="4" id="KW-0472">Membrane</keyword>
<protein>
    <submittedName>
        <fullName evidence="5">Hydrolase-4 domain-containing protein</fullName>
    </submittedName>
</protein>
<feature type="transmembrane region" description="Helical" evidence="4">
    <location>
        <begin position="7"/>
        <end position="26"/>
    </location>
</feature>
<organism evidence="5 6">
    <name type="scientific">Favolaschia claudopus</name>
    <dbReference type="NCBI Taxonomy" id="2862362"/>
    <lineage>
        <taxon>Eukaryota</taxon>
        <taxon>Fungi</taxon>
        <taxon>Dikarya</taxon>
        <taxon>Basidiomycota</taxon>
        <taxon>Agaricomycotina</taxon>
        <taxon>Agaricomycetes</taxon>
        <taxon>Agaricomycetidae</taxon>
        <taxon>Agaricales</taxon>
        <taxon>Marasmiineae</taxon>
        <taxon>Mycenaceae</taxon>
        <taxon>Favolaschia</taxon>
    </lineage>
</organism>
<evidence type="ECO:0000313" key="6">
    <source>
        <dbReference type="Proteomes" id="UP001362999"/>
    </source>
</evidence>
<dbReference type="GO" id="GO:0016491">
    <property type="term" value="F:oxidoreductase activity"/>
    <property type="evidence" value="ECO:0007669"/>
    <property type="project" value="UniProtKB-KW"/>
</dbReference>
<evidence type="ECO:0000256" key="2">
    <source>
        <dbReference type="ARBA" id="ARBA00023002"/>
    </source>
</evidence>
<dbReference type="GO" id="GO:0016787">
    <property type="term" value="F:hydrolase activity"/>
    <property type="evidence" value="ECO:0007669"/>
    <property type="project" value="UniProtKB-KW"/>
</dbReference>
<keyword evidence="2" id="KW-0560">Oxidoreductase</keyword>
<keyword evidence="6" id="KW-1185">Reference proteome</keyword>
<proteinExistence type="inferred from homology"/>